<protein>
    <recommendedName>
        <fullName evidence="1">Cyclic nucleotide-binding domain-containing protein</fullName>
    </recommendedName>
</protein>
<accession>A0AAU6PIJ6</accession>
<dbReference type="InterPro" id="IPR018490">
    <property type="entry name" value="cNMP-bd_dom_sf"/>
</dbReference>
<evidence type="ECO:0000259" key="1">
    <source>
        <dbReference type="PROSITE" id="PS50042"/>
    </source>
</evidence>
<evidence type="ECO:0000313" key="2">
    <source>
        <dbReference type="EMBL" id="WXU00778.1"/>
    </source>
</evidence>
<proteinExistence type="predicted"/>
<feature type="domain" description="Cyclic nucleotide-binding" evidence="1">
    <location>
        <begin position="49"/>
        <end position="84"/>
    </location>
</feature>
<dbReference type="InterPro" id="IPR014710">
    <property type="entry name" value="RmlC-like_jellyroll"/>
</dbReference>
<dbReference type="InterPro" id="IPR000595">
    <property type="entry name" value="cNMP-bd_dom"/>
</dbReference>
<dbReference type="EMBL" id="CP138327">
    <property type="protein sequence ID" value="WXU00778.1"/>
    <property type="molecule type" value="Genomic_DNA"/>
</dbReference>
<sequence>MEIEELEIIDFFKLTLPLDSATLEELKSLLAKTEVAYRRKRHILTIKPDYLYLVRKGAVRIEDENEALFSLLGEHQWFGYSAQLLPYTHLCQEDTLYYRIDKAYFYALFADNATIENFFTEANLESSIQSQNLIKKDSLLSNSVLSMSRSNNV</sequence>
<gene>
    <name evidence="2" type="ORF">Ctma_1510</name>
</gene>
<name>A0AAU6PIJ6_9GAMM</name>
<dbReference type="Gene3D" id="2.60.120.10">
    <property type="entry name" value="Jelly Rolls"/>
    <property type="match status" value="1"/>
</dbReference>
<organism evidence="2">
    <name type="scientific">Catillopecten margaritatus gill symbiont</name>
    <dbReference type="NCBI Taxonomy" id="3083288"/>
    <lineage>
        <taxon>Bacteria</taxon>
        <taxon>Pseudomonadati</taxon>
        <taxon>Pseudomonadota</taxon>
        <taxon>Gammaproteobacteria</taxon>
        <taxon>sulfur-oxidizing symbionts</taxon>
    </lineage>
</organism>
<reference evidence="2" key="1">
    <citation type="submission" date="2023-10" db="EMBL/GenBank/DDBJ databases">
        <title>The first scallop-associated chemosynthetic bacterial symbiont.</title>
        <authorList>
            <person name="Lin Y.-T."/>
            <person name="Sun J."/>
            <person name="Ip J.C.-H."/>
            <person name="He X."/>
            <person name="Gao Z.-M."/>
            <person name="Perez M."/>
            <person name="Xu T."/>
            <person name="Qian P.-Y."/>
            <person name="Qiu J.-W."/>
        </authorList>
    </citation>
    <scope>NUCLEOTIDE SEQUENCE</scope>
    <source>
        <strain evidence="2">Gill1</strain>
    </source>
</reference>
<dbReference type="SUPFAM" id="SSF51206">
    <property type="entry name" value="cAMP-binding domain-like"/>
    <property type="match status" value="1"/>
</dbReference>
<dbReference type="AlphaFoldDB" id="A0AAU6PIJ6"/>
<dbReference type="PROSITE" id="PS50042">
    <property type="entry name" value="CNMP_BINDING_3"/>
    <property type="match status" value="1"/>
</dbReference>
<dbReference type="Pfam" id="PF00027">
    <property type="entry name" value="cNMP_binding"/>
    <property type="match status" value="1"/>
</dbReference>